<name>A0A5N3P6G7_9HYPH</name>
<protein>
    <recommendedName>
        <fullName evidence="2">histidine kinase</fullName>
        <ecNumber evidence="2">2.7.13.3</ecNumber>
    </recommendedName>
</protein>
<evidence type="ECO:0000256" key="7">
    <source>
        <dbReference type="ARBA" id="ARBA00022840"/>
    </source>
</evidence>
<reference evidence="10 11" key="1">
    <citation type="journal article" date="2019" name="Microorganisms">
        <title>Genome Insights into the Novel Species Microvirga brassicacearum, a Rapeseed Endophyte with Biotechnological Potential.</title>
        <authorList>
            <person name="Jimenez-Gomez A."/>
            <person name="Saati-Santamaria Z."/>
            <person name="Igual J.M."/>
            <person name="Rivas R."/>
            <person name="Mateos P.F."/>
            <person name="Garcia-Fraile P."/>
        </authorList>
    </citation>
    <scope>NUCLEOTIDE SEQUENCE [LARGE SCALE GENOMIC DNA]</scope>
    <source>
        <strain evidence="10 11">CDVBN77</strain>
    </source>
</reference>
<comment type="catalytic activity">
    <reaction evidence="1">
        <text>ATP + protein L-histidine = ADP + protein N-phospho-L-histidine.</text>
        <dbReference type="EC" id="2.7.13.3"/>
    </reaction>
</comment>
<sequence>MTLPEPGPPQKKTLKRAKLLTRPTKPGSSLDRMTLLAHQLKAPLSVISALAQSLARRGHRMPSDDVRERAKKIWLASRRLDELIGTIMNFTRANAGGIVLHRTLFDIKAVLHRISREHEQLSGFRRCKLDIDVLPDRLSGDAVLIEQALGIVLANALRYSPEDRHVVVTGSVCEKAIAVTIADEGIGIPASDLPFISQPFFRAANTKHVPGTGLGLSLARHIVSLHSGKLLIESEEGRGTVVRIKLPREPD</sequence>
<dbReference type="EMBL" id="VCMV01000037">
    <property type="protein sequence ID" value="KAB0265320.1"/>
    <property type="molecule type" value="Genomic_DNA"/>
</dbReference>
<evidence type="ECO:0000256" key="1">
    <source>
        <dbReference type="ARBA" id="ARBA00000085"/>
    </source>
</evidence>
<dbReference type="Proteomes" id="UP000325684">
    <property type="component" value="Unassembled WGS sequence"/>
</dbReference>
<evidence type="ECO:0000256" key="8">
    <source>
        <dbReference type="ARBA" id="ARBA00023012"/>
    </source>
</evidence>
<dbReference type="InterPro" id="IPR005467">
    <property type="entry name" value="His_kinase_dom"/>
</dbReference>
<accession>A0A5N3P6G7</accession>
<dbReference type="CDD" id="cd00082">
    <property type="entry name" value="HisKA"/>
    <property type="match status" value="1"/>
</dbReference>
<dbReference type="InterPro" id="IPR004358">
    <property type="entry name" value="Sig_transdc_His_kin-like_C"/>
</dbReference>
<evidence type="ECO:0000256" key="6">
    <source>
        <dbReference type="ARBA" id="ARBA00022777"/>
    </source>
</evidence>
<dbReference type="EC" id="2.7.13.3" evidence="2"/>
<keyword evidence="3" id="KW-0597">Phosphoprotein</keyword>
<dbReference type="AlphaFoldDB" id="A0A5N3P6G7"/>
<evidence type="ECO:0000313" key="10">
    <source>
        <dbReference type="EMBL" id="KAB0265320.1"/>
    </source>
</evidence>
<dbReference type="SMART" id="SM00387">
    <property type="entry name" value="HATPase_c"/>
    <property type="match status" value="1"/>
</dbReference>
<dbReference type="InterPro" id="IPR003661">
    <property type="entry name" value="HisK_dim/P_dom"/>
</dbReference>
<dbReference type="Pfam" id="PF02518">
    <property type="entry name" value="HATPase_c"/>
    <property type="match status" value="1"/>
</dbReference>
<dbReference type="SUPFAM" id="SSF55874">
    <property type="entry name" value="ATPase domain of HSP90 chaperone/DNA topoisomerase II/histidine kinase"/>
    <property type="match status" value="1"/>
</dbReference>
<feature type="domain" description="Histidine kinase" evidence="9">
    <location>
        <begin position="35"/>
        <end position="250"/>
    </location>
</feature>
<evidence type="ECO:0000313" key="11">
    <source>
        <dbReference type="Proteomes" id="UP000325684"/>
    </source>
</evidence>
<organism evidence="10 11">
    <name type="scientific">Microvirga brassicacearum</name>
    <dbReference type="NCBI Taxonomy" id="2580413"/>
    <lineage>
        <taxon>Bacteria</taxon>
        <taxon>Pseudomonadati</taxon>
        <taxon>Pseudomonadota</taxon>
        <taxon>Alphaproteobacteria</taxon>
        <taxon>Hyphomicrobiales</taxon>
        <taxon>Methylobacteriaceae</taxon>
        <taxon>Microvirga</taxon>
    </lineage>
</organism>
<keyword evidence="4" id="KW-0808">Transferase</keyword>
<evidence type="ECO:0000256" key="3">
    <source>
        <dbReference type="ARBA" id="ARBA00022553"/>
    </source>
</evidence>
<comment type="caution">
    <text evidence="10">The sequence shown here is derived from an EMBL/GenBank/DDBJ whole genome shotgun (WGS) entry which is preliminary data.</text>
</comment>
<dbReference type="PANTHER" id="PTHR42878">
    <property type="entry name" value="TWO-COMPONENT HISTIDINE KINASE"/>
    <property type="match status" value="1"/>
</dbReference>
<dbReference type="PRINTS" id="PR00344">
    <property type="entry name" value="BCTRLSENSOR"/>
</dbReference>
<dbReference type="GO" id="GO:0030295">
    <property type="term" value="F:protein kinase activator activity"/>
    <property type="evidence" value="ECO:0007669"/>
    <property type="project" value="TreeGrafter"/>
</dbReference>
<dbReference type="InterPro" id="IPR050351">
    <property type="entry name" value="BphY/WalK/GraS-like"/>
</dbReference>
<proteinExistence type="predicted"/>
<dbReference type="SMART" id="SM00388">
    <property type="entry name" value="HisKA"/>
    <property type="match status" value="1"/>
</dbReference>
<evidence type="ECO:0000256" key="5">
    <source>
        <dbReference type="ARBA" id="ARBA00022741"/>
    </source>
</evidence>
<dbReference type="GO" id="GO:0007234">
    <property type="term" value="P:osmosensory signaling via phosphorelay pathway"/>
    <property type="evidence" value="ECO:0007669"/>
    <property type="project" value="TreeGrafter"/>
</dbReference>
<keyword evidence="7" id="KW-0067">ATP-binding</keyword>
<keyword evidence="8" id="KW-0902">Two-component regulatory system</keyword>
<dbReference type="PROSITE" id="PS50109">
    <property type="entry name" value="HIS_KIN"/>
    <property type="match status" value="1"/>
</dbReference>
<evidence type="ECO:0000256" key="2">
    <source>
        <dbReference type="ARBA" id="ARBA00012438"/>
    </source>
</evidence>
<dbReference type="InterPro" id="IPR036890">
    <property type="entry name" value="HATPase_C_sf"/>
</dbReference>
<dbReference type="Gene3D" id="1.10.287.130">
    <property type="match status" value="1"/>
</dbReference>
<dbReference type="Pfam" id="PF00512">
    <property type="entry name" value="HisKA"/>
    <property type="match status" value="1"/>
</dbReference>
<keyword evidence="6 10" id="KW-0418">Kinase</keyword>
<evidence type="ECO:0000259" key="9">
    <source>
        <dbReference type="PROSITE" id="PS50109"/>
    </source>
</evidence>
<dbReference type="GO" id="GO:0000156">
    <property type="term" value="F:phosphorelay response regulator activity"/>
    <property type="evidence" value="ECO:0007669"/>
    <property type="project" value="TreeGrafter"/>
</dbReference>
<keyword evidence="5" id="KW-0547">Nucleotide-binding</keyword>
<dbReference type="GO" id="GO:0000155">
    <property type="term" value="F:phosphorelay sensor kinase activity"/>
    <property type="evidence" value="ECO:0007669"/>
    <property type="project" value="InterPro"/>
</dbReference>
<dbReference type="OrthoDB" id="9806130at2"/>
<dbReference type="CDD" id="cd00075">
    <property type="entry name" value="HATPase"/>
    <property type="match status" value="1"/>
</dbReference>
<dbReference type="GO" id="GO:0005524">
    <property type="term" value="F:ATP binding"/>
    <property type="evidence" value="ECO:0007669"/>
    <property type="project" value="UniProtKB-KW"/>
</dbReference>
<gene>
    <name evidence="10" type="ORF">FEZ63_19085</name>
</gene>
<dbReference type="Gene3D" id="3.30.565.10">
    <property type="entry name" value="Histidine kinase-like ATPase, C-terminal domain"/>
    <property type="match status" value="1"/>
</dbReference>
<dbReference type="SUPFAM" id="SSF47384">
    <property type="entry name" value="Homodimeric domain of signal transducing histidine kinase"/>
    <property type="match status" value="1"/>
</dbReference>
<evidence type="ECO:0000256" key="4">
    <source>
        <dbReference type="ARBA" id="ARBA00022679"/>
    </source>
</evidence>
<dbReference type="InterPro" id="IPR003594">
    <property type="entry name" value="HATPase_dom"/>
</dbReference>
<keyword evidence="11" id="KW-1185">Reference proteome</keyword>
<dbReference type="PANTHER" id="PTHR42878:SF7">
    <property type="entry name" value="SENSOR HISTIDINE KINASE GLRK"/>
    <property type="match status" value="1"/>
</dbReference>
<dbReference type="InterPro" id="IPR036097">
    <property type="entry name" value="HisK_dim/P_sf"/>
</dbReference>